<protein>
    <submittedName>
        <fullName evidence="1">Uncharacterized protein</fullName>
    </submittedName>
</protein>
<reference evidence="2 4" key="2">
    <citation type="submission" date="2018-09" db="EMBL/GenBank/DDBJ databases">
        <title>Phylogenetic diversity of Pectobacterium and Dickeya strains causing blackleg disease of potato in Morocco.</title>
        <authorList>
            <person name="Oulghazi S."/>
            <person name="Moumni M."/>
            <person name="Faure D."/>
        </authorList>
    </citation>
    <scope>NUCLEOTIDE SEQUENCE [LARGE SCALE GENOMIC DNA]</scope>
    <source>
        <strain evidence="2 4">S4.16.03.LID</strain>
    </source>
</reference>
<dbReference type="Proteomes" id="UP000266633">
    <property type="component" value="Unassembled WGS sequence"/>
</dbReference>
<accession>A0AAX1C8W1</accession>
<evidence type="ECO:0000313" key="4">
    <source>
        <dbReference type="Proteomes" id="UP000266633"/>
    </source>
</evidence>
<comment type="caution">
    <text evidence="1">The sequence shown here is derived from an EMBL/GenBank/DDBJ whole genome shotgun (WGS) entry which is preliminary data.</text>
</comment>
<sequence length="84" mass="9727">MPFRQHSITLIINAGKTLRLVAKKKRQYVLMKRRFTIMMLAFLFVSVPIGSSDKGWASSALGGKRERSLYRHHCGYADVWQDKK</sequence>
<dbReference type="EMBL" id="QESZ01000009">
    <property type="protein sequence ID" value="PWD74448.1"/>
    <property type="molecule type" value="Genomic_DNA"/>
</dbReference>
<dbReference type="EMBL" id="QZDO01000050">
    <property type="protein sequence ID" value="RJL70079.1"/>
    <property type="molecule type" value="Genomic_DNA"/>
</dbReference>
<dbReference type="Proteomes" id="UP000245055">
    <property type="component" value="Unassembled WGS sequence"/>
</dbReference>
<evidence type="ECO:0000313" key="3">
    <source>
        <dbReference type="Proteomes" id="UP000245055"/>
    </source>
</evidence>
<evidence type="ECO:0000313" key="1">
    <source>
        <dbReference type="EMBL" id="PWD74448.1"/>
    </source>
</evidence>
<evidence type="ECO:0000313" key="2">
    <source>
        <dbReference type="EMBL" id="RJL70079.1"/>
    </source>
</evidence>
<name>A0AAX1C8W1_9GAMM</name>
<keyword evidence="4" id="KW-1185">Reference proteome</keyword>
<organism evidence="1 3">
    <name type="scientific">Dickeya dianthicola</name>
    <dbReference type="NCBI Taxonomy" id="204039"/>
    <lineage>
        <taxon>Bacteria</taxon>
        <taxon>Pseudomonadati</taxon>
        <taxon>Pseudomonadota</taxon>
        <taxon>Gammaproteobacteria</taxon>
        <taxon>Enterobacterales</taxon>
        <taxon>Pectobacteriaceae</taxon>
        <taxon>Dickeya</taxon>
    </lineage>
</organism>
<reference evidence="1 3" key="1">
    <citation type="submission" date="2018-05" db="EMBL/GenBank/DDBJ databases">
        <title>Genomic diversity of pathogens causing Blackleg of Potato in Pakistan.</title>
        <authorList>
            <person name="Sarfraz S."/>
            <person name="Riaz K."/>
            <person name="Oulghazi S."/>
            <person name="Cigna J."/>
            <person name="Sahi S.T."/>
            <person name="Khan S.H."/>
            <person name="Hameed A."/>
            <person name="Faure D."/>
        </authorList>
    </citation>
    <scope>NUCLEOTIDE SEQUENCE [LARGE SCALE GENOMIC DNA]</scope>
    <source>
        <strain evidence="1 3">SS70</strain>
    </source>
</reference>
<proteinExistence type="predicted"/>
<gene>
    <name evidence="2" type="ORF">D5077_14515</name>
    <name evidence="1" type="ORF">DF213_06750</name>
</gene>
<dbReference type="AlphaFoldDB" id="A0AAX1C8W1"/>